<dbReference type="InterPro" id="IPR036249">
    <property type="entry name" value="Thioredoxin-like_sf"/>
</dbReference>
<feature type="signal peptide" evidence="3">
    <location>
        <begin position="1"/>
        <end position="23"/>
    </location>
</feature>
<dbReference type="KEGG" id="ehx:EMIHUDRAFT_368609"/>
<dbReference type="SUPFAM" id="SSF52833">
    <property type="entry name" value="Thioredoxin-like"/>
    <property type="match status" value="1"/>
</dbReference>
<dbReference type="PANTHER" id="PTHR46115">
    <property type="entry name" value="THIOREDOXIN-LIKE PROTEIN 1"/>
    <property type="match status" value="1"/>
</dbReference>
<feature type="non-terminal residue" evidence="5">
    <location>
        <position position="192"/>
    </location>
</feature>
<dbReference type="EMBL" id="KB865822">
    <property type="protein sequence ID" value="EOD21839.1"/>
    <property type="molecule type" value="Genomic_DNA"/>
</dbReference>
<keyword evidence="3" id="KW-0732">Signal</keyword>
<proteinExistence type="predicted"/>
<keyword evidence="1" id="KW-1015">Disulfide bond</keyword>
<dbReference type="Pfam" id="PF00085">
    <property type="entry name" value="Thioredoxin"/>
    <property type="match status" value="1"/>
</dbReference>
<protein>
    <recommendedName>
        <fullName evidence="4">Thioredoxin domain-containing protein</fullName>
    </recommendedName>
</protein>
<dbReference type="HOGENOM" id="CLU_1424979_0_0_1"/>
<dbReference type="Gene3D" id="3.40.30.10">
    <property type="entry name" value="Glutaredoxin"/>
    <property type="match status" value="1"/>
</dbReference>
<evidence type="ECO:0000256" key="2">
    <source>
        <dbReference type="SAM" id="MobiDB-lite"/>
    </source>
</evidence>
<organism evidence="5">
    <name type="scientific">Emiliania huxleyi</name>
    <name type="common">Coccolithophore</name>
    <name type="synonym">Pontosphaera huxleyi</name>
    <dbReference type="NCBI Taxonomy" id="2903"/>
    <lineage>
        <taxon>Eukaryota</taxon>
        <taxon>Haptista</taxon>
        <taxon>Haptophyta</taxon>
        <taxon>Prymnesiophyceae</taxon>
        <taxon>Isochrysidales</taxon>
        <taxon>Noelaerhabdaceae</taxon>
        <taxon>Emiliania</taxon>
    </lineage>
</organism>
<name>R1ELT1_EMIHU</name>
<reference evidence="5" key="1">
    <citation type="submission" date="2012-07" db="EMBL/GenBank/DDBJ databases">
        <title>Genome variability drives Emilianias global distribution.</title>
        <authorList>
            <consortium name="DOE Joint Genome Institute"/>
            <person name="Read B."/>
            <person name="Kegel J."/>
            <person name="Klute M."/>
            <person name="Kuo A."/>
            <person name="Lefebvre S.C."/>
            <person name="Maumus F."/>
            <person name="Mayer C."/>
            <person name="Miller J."/>
            <person name="Allen A."/>
            <person name="Bidle K."/>
            <person name="Borodovsky M."/>
            <person name="Bowler C."/>
            <person name="Brownlee C."/>
            <person name="Claverie J.-M."/>
            <person name="Cock M."/>
            <person name="De Vargas C."/>
            <person name="Elias M."/>
            <person name="Frickenhaus S."/>
            <person name="Gladyshev V.N."/>
            <person name="Gonzalez K."/>
            <person name="Guda C."/>
            <person name="Hadaegh A."/>
            <person name="Herman E."/>
            <person name="Iglesias-Rodriguez D."/>
            <person name="Jones B."/>
            <person name="Lawson T."/>
            <person name="Leese F."/>
            <person name="Lin Y.-C."/>
            <person name="Lindquist E."/>
            <person name="Lobanov A."/>
            <person name="Lucas S."/>
            <person name="Malik S.-H.B."/>
            <person name="Marsh M.E."/>
            <person name="Mock T."/>
            <person name="Monier A."/>
            <person name="Moreau H."/>
            <person name="Mueller-Roeber B."/>
            <person name="Napier J."/>
            <person name="Ogata H."/>
            <person name="Parker M."/>
            <person name="Probert I."/>
            <person name="Quesneville H."/>
            <person name="Raines C."/>
            <person name="Rensing S."/>
            <person name="Riano-Pachon D.M."/>
            <person name="Richier S."/>
            <person name="Rokitta S."/>
            <person name="Salamov A."/>
            <person name="Sarno A.F."/>
            <person name="Schmutz J."/>
            <person name="Schroeder D."/>
            <person name="Shiraiwa Y."/>
            <person name="Soanes D.M."/>
            <person name="Valentin K."/>
            <person name="Van Der Giezen M."/>
            <person name="Van Der Peer Y."/>
            <person name="Vardi A."/>
            <person name="Verret F."/>
            <person name="Von Dassow P."/>
            <person name="Wheeler G."/>
            <person name="Williams B."/>
            <person name="Wilson W."/>
            <person name="Wolfe G."/>
            <person name="Wurch L.L."/>
            <person name="Young J."/>
            <person name="Dacks J.B."/>
            <person name="Delwiche C.F."/>
            <person name="Dyhrman S."/>
            <person name="Glockner G."/>
            <person name="John U."/>
            <person name="Richards T."/>
            <person name="Worden A.Z."/>
            <person name="Zhang X."/>
            <person name="Grigoriev I.V."/>
        </authorList>
    </citation>
    <scope>NUCLEOTIDE SEQUENCE</scope>
    <source>
        <strain evidence="5">CCMP1516</strain>
    </source>
</reference>
<evidence type="ECO:0000256" key="1">
    <source>
        <dbReference type="ARBA" id="ARBA00023157"/>
    </source>
</evidence>
<dbReference type="CDD" id="cd02947">
    <property type="entry name" value="TRX_family"/>
    <property type="match status" value="1"/>
</dbReference>
<feature type="region of interest" description="Disordered" evidence="2">
    <location>
        <begin position="90"/>
        <end position="138"/>
    </location>
</feature>
<evidence type="ECO:0000256" key="3">
    <source>
        <dbReference type="SAM" id="SignalP"/>
    </source>
</evidence>
<feature type="compositionally biased region" description="Pro residues" evidence="2">
    <location>
        <begin position="96"/>
        <end position="105"/>
    </location>
</feature>
<gene>
    <name evidence="5" type="ORF">EMIHUDRAFT_368609</name>
</gene>
<dbReference type="InterPro" id="IPR017937">
    <property type="entry name" value="Thioredoxin_CS"/>
</dbReference>
<dbReference type="PROSITE" id="PS00194">
    <property type="entry name" value="THIOREDOXIN_1"/>
    <property type="match status" value="1"/>
</dbReference>
<dbReference type="AlphaFoldDB" id="R1ELT1"/>
<dbReference type="RefSeq" id="XP_005774268.1">
    <property type="nucleotide sequence ID" value="XM_005774211.1"/>
</dbReference>
<sequence>MERGSCSVLLLLATASLLVAGSAVHGAGVHGAGVEPRCRRHPVATLRPSRRAALALRGGADTAAASASSSSLWAWFRVLLRVAFPGNPPRERASIAPPPPPPSAPPASAKSGGSGSKGFTAKGVRGSRAAKPSKGGSVVAVHSKADFDRQLSSARSSQLVVADFFASWCGPCQQIAPKYKEAGGRPAARQVP</sequence>
<feature type="chain" id="PRO_5009974861" description="Thioredoxin domain-containing protein" evidence="3">
    <location>
        <begin position="24"/>
        <end position="192"/>
    </location>
</feature>
<evidence type="ECO:0000313" key="5">
    <source>
        <dbReference type="EMBL" id="EOD21839.1"/>
    </source>
</evidence>
<accession>R1ELT1</accession>
<evidence type="ECO:0000259" key="4">
    <source>
        <dbReference type="Pfam" id="PF00085"/>
    </source>
</evidence>
<dbReference type="InterPro" id="IPR013766">
    <property type="entry name" value="Thioredoxin_domain"/>
</dbReference>
<feature type="domain" description="Thioredoxin" evidence="4">
    <location>
        <begin position="139"/>
        <end position="182"/>
    </location>
</feature>
<dbReference type="GeneID" id="17267378"/>